<dbReference type="InterPro" id="IPR003593">
    <property type="entry name" value="AAA+_ATPase"/>
</dbReference>
<keyword evidence="1 3" id="KW-0547">Nucleotide-binding</keyword>
<dbReference type="HOGENOM" id="CLU_034934_1_0_11"/>
<feature type="binding site" evidence="3">
    <location>
        <begin position="228"/>
        <end position="235"/>
    </location>
    <ligand>
        <name>ATP</name>
        <dbReference type="ChEBI" id="CHEBI:30616"/>
    </ligand>
</feature>
<reference evidence="6 7" key="1">
    <citation type="journal article" date="2007" name="Genome Res.">
        <title>Genome characteristics of facultatively symbiotic Frankia sp. strains reflect host range and host plant biogeography.</title>
        <authorList>
            <person name="Normand P."/>
            <person name="Lapierre P."/>
            <person name="Tisa L.S."/>
            <person name="Gogarten J.P."/>
            <person name="Alloisio N."/>
            <person name="Bagnarol E."/>
            <person name="Bassi C.A."/>
            <person name="Berry A.M."/>
            <person name="Bickhart D.M."/>
            <person name="Choisne N."/>
            <person name="Couloux A."/>
            <person name="Cournoyer B."/>
            <person name="Cruveiller S."/>
            <person name="Daubin V."/>
            <person name="Demange N."/>
            <person name="Francino M.P."/>
            <person name="Goltsman E."/>
            <person name="Huang Y."/>
            <person name="Kopp O.R."/>
            <person name="Labarre L."/>
            <person name="Lapidus A."/>
            <person name="Lavire C."/>
            <person name="Marechal J."/>
            <person name="Martinez M."/>
            <person name="Mastronunzio J.E."/>
            <person name="Mullin B.C."/>
            <person name="Niemann J."/>
            <person name="Pujic P."/>
            <person name="Rawnsley T."/>
            <person name="Rouy Z."/>
            <person name="Schenowitz C."/>
            <person name="Sellstedt A."/>
            <person name="Tavares F."/>
            <person name="Tomkins J.P."/>
            <person name="Vallenet D."/>
            <person name="Valverde C."/>
            <person name="Wall L.G."/>
            <person name="Wang Y."/>
            <person name="Medigue C."/>
            <person name="Benson D.R."/>
        </authorList>
    </citation>
    <scope>NUCLEOTIDE SEQUENCE [LARGE SCALE GENOMIC DNA]</scope>
    <source>
        <strain evidence="7">DSM 45818 / CECT 9043 / CcI3</strain>
    </source>
</reference>
<feature type="region of interest" description="Disordered" evidence="4">
    <location>
        <begin position="446"/>
        <end position="560"/>
    </location>
</feature>
<feature type="domain" description="FtsK" evidence="5">
    <location>
        <begin position="185"/>
        <end position="392"/>
    </location>
</feature>
<evidence type="ECO:0000256" key="1">
    <source>
        <dbReference type="ARBA" id="ARBA00022741"/>
    </source>
</evidence>
<dbReference type="GO" id="GO:0051301">
    <property type="term" value="P:cell division"/>
    <property type="evidence" value="ECO:0007669"/>
    <property type="project" value="UniProtKB-KW"/>
</dbReference>
<dbReference type="eggNOG" id="COG1674">
    <property type="taxonomic scope" value="Bacteria"/>
</dbReference>
<dbReference type="PANTHER" id="PTHR22683">
    <property type="entry name" value="SPORULATION PROTEIN RELATED"/>
    <property type="match status" value="1"/>
</dbReference>
<dbReference type="InterPro" id="IPR002543">
    <property type="entry name" value="FtsK_dom"/>
</dbReference>
<dbReference type="Proteomes" id="UP000001937">
    <property type="component" value="Chromosome"/>
</dbReference>
<name>Q2J7J0_FRACC</name>
<organism evidence="6 7">
    <name type="scientific">Frankia casuarinae (strain DSM 45818 / CECT 9043 / HFP020203 / CcI3)</name>
    <dbReference type="NCBI Taxonomy" id="106370"/>
    <lineage>
        <taxon>Bacteria</taxon>
        <taxon>Bacillati</taxon>
        <taxon>Actinomycetota</taxon>
        <taxon>Actinomycetes</taxon>
        <taxon>Frankiales</taxon>
        <taxon>Frankiaceae</taxon>
        <taxon>Frankia</taxon>
    </lineage>
</organism>
<dbReference type="SMART" id="SM00382">
    <property type="entry name" value="AAA"/>
    <property type="match status" value="1"/>
</dbReference>
<dbReference type="SUPFAM" id="SSF52540">
    <property type="entry name" value="P-loop containing nucleoside triphosphate hydrolases"/>
    <property type="match status" value="1"/>
</dbReference>
<dbReference type="KEGG" id="fra:Francci3_3398"/>
<evidence type="ECO:0000313" key="6">
    <source>
        <dbReference type="EMBL" id="ABD12752.1"/>
    </source>
</evidence>
<keyword evidence="2 3" id="KW-0067">ATP-binding</keyword>
<feature type="compositionally biased region" description="Pro residues" evidence="4">
    <location>
        <begin position="522"/>
        <end position="533"/>
    </location>
</feature>
<sequence length="560" mass="60114">MAVLRVRQGRIRKDQFRLALRPSVPELLLRYGLRYVASWWREALAVVLALLIYRRAVDALGPVGGRGLLVGLVLVVAGVPRLRAAVLGWLLGGRLRRRWAAACRACGLETTRHTVLRTPRIRRAWRGAAGWHLRITLAPGQSVDDLQQAAPRLTATLKLRELRISPNLARADRVGAVLVHREVLGRPIRADLLPPGDPGDLDRLPIGAREDGTAWLLPLRGSHVLVAGATGAGKGSVLWSTIRALAPAIRGGLVEIWACDPKGGMELAFGEPLFHRFAVDTPSIADLLADAVRVMNRRTGRLRGVSRLHKPSTDDPLIIVLVDEIASLTAYVANPKLKKQIAASLSLLLSQGRAPGVVVVGAVQDPRKEVLPLRDLFPVRIALRMTEADQADMVLGNGAHDRGARCERIPRALPGVGYVLVDGDPTPVRVRAGWLADDDIRTMAAHHTQPAAQPPTHRPATPPVRPAALPPTTAGQGWTPDLTAFPPPPVGRTRPGAPGSVQGGGKAGEEDDPTIPLRGWRSPPPPALPPAPPSIDADDGSPEAEAAWRAWEAHFPGEPG</sequence>
<dbReference type="Pfam" id="PF01580">
    <property type="entry name" value="FtsK_SpoIIIE"/>
    <property type="match status" value="1"/>
</dbReference>
<dbReference type="PANTHER" id="PTHR22683:SF41">
    <property type="entry name" value="DNA TRANSLOCASE FTSK"/>
    <property type="match status" value="1"/>
</dbReference>
<dbReference type="OrthoDB" id="3217500at2"/>
<evidence type="ECO:0000259" key="5">
    <source>
        <dbReference type="PROSITE" id="PS50901"/>
    </source>
</evidence>
<evidence type="ECO:0000256" key="4">
    <source>
        <dbReference type="SAM" id="MobiDB-lite"/>
    </source>
</evidence>
<evidence type="ECO:0000256" key="3">
    <source>
        <dbReference type="PROSITE-ProRule" id="PRU00289"/>
    </source>
</evidence>
<evidence type="ECO:0000313" key="7">
    <source>
        <dbReference type="Proteomes" id="UP000001937"/>
    </source>
</evidence>
<dbReference type="InterPro" id="IPR027417">
    <property type="entry name" value="P-loop_NTPase"/>
</dbReference>
<dbReference type="EMBL" id="CP000249">
    <property type="protein sequence ID" value="ABD12752.1"/>
    <property type="molecule type" value="Genomic_DNA"/>
</dbReference>
<dbReference type="GO" id="GO:0003677">
    <property type="term" value="F:DNA binding"/>
    <property type="evidence" value="ECO:0007669"/>
    <property type="project" value="InterPro"/>
</dbReference>
<accession>Q2J7J0</accession>
<proteinExistence type="predicted"/>
<protein>
    <submittedName>
        <fullName evidence="6">Cell divisionFtsK/SpoIIIE</fullName>
    </submittedName>
</protein>
<dbReference type="RefSeq" id="WP_011437777.1">
    <property type="nucleotide sequence ID" value="NC_007777.1"/>
</dbReference>
<dbReference type="GO" id="GO:0005524">
    <property type="term" value="F:ATP binding"/>
    <property type="evidence" value="ECO:0007669"/>
    <property type="project" value="UniProtKB-UniRule"/>
</dbReference>
<dbReference type="PROSITE" id="PS50901">
    <property type="entry name" value="FTSK"/>
    <property type="match status" value="1"/>
</dbReference>
<keyword evidence="6" id="KW-0132">Cell division</keyword>
<dbReference type="InterPro" id="IPR050206">
    <property type="entry name" value="FtsK/SpoIIIE/SftA"/>
</dbReference>
<evidence type="ECO:0000256" key="2">
    <source>
        <dbReference type="ARBA" id="ARBA00022840"/>
    </source>
</evidence>
<dbReference type="STRING" id="106370.Francci3_3398"/>
<keyword evidence="7" id="KW-1185">Reference proteome</keyword>
<gene>
    <name evidence="6" type="ordered locus">Francci3_3398</name>
</gene>
<keyword evidence="6" id="KW-0131">Cell cycle</keyword>
<dbReference type="PhylomeDB" id="Q2J7J0"/>
<feature type="compositionally biased region" description="Pro residues" evidence="4">
    <location>
        <begin position="452"/>
        <end position="469"/>
    </location>
</feature>
<dbReference type="Gene3D" id="3.40.50.300">
    <property type="entry name" value="P-loop containing nucleotide triphosphate hydrolases"/>
    <property type="match status" value="1"/>
</dbReference>
<dbReference type="AlphaFoldDB" id="Q2J7J0"/>